<evidence type="ECO:0000313" key="3">
    <source>
        <dbReference type="Proteomes" id="UP000235116"/>
    </source>
</evidence>
<dbReference type="OrthoDB" id="6194713at2"/>
<feature type="domain" description="Autotransporter" evidence="1">
    <location>
        <begin position="231"/>
        <end position="515"/>
    </location>
</feature>
<dbReference type="Proteomes" id="UP000235116">
    <property type="component" value="Chromosome"/>
</dbReference>
<dbReference type="Pfam" id="PF17963">
    <property type="entry name" value="Big_9"/>
    <property type="match status" value="1"/>
</dbReference>
<protein>
    <recommendedName>
        <fullName evidence="1">Autotransporter domain-containing protein</fullName>
    </recommendedName>
</protein>
<sequence length="515" mass="55537">MKNYHGIPLLVLAAAVSEATYGATTAADDSASVVQGRSVVINVLANDEATNGALSVYPEFGSPFYGSLVLNNDNTFTYTPDPGYTGPDSFDYTAVDDDGLSYGSSATVFIEVLEASSGEEGPIESTVVGESNKATAAMLDSYCSAPSEELRTACTELEGLLQSDPEALNDLVSQITPEEILMQRRMMSETVRSQAGRLYSSQQLLRNGAGVGRIGANTLLLNSYVGSAAGAEEQRWAVFGSVKFGETEHDQTSREAAYDADMTGMMVGLNYRLRSDLDVGGAFDVVQYDVEYDLDAGELNSEVYTLSGYASWVRDLIGVDLMAGYSSGDISTKRTIFNTSTLTLDSVSGDTDSELYYISAQVQYTFNSGALTSRPYGRIDYISAAVDGYSETGVNPWLMSVGKQELDQFNLSVGVDTTYALSFDWGVMVPGLVVSVISEETKDYSPVAFRLVNDTSSASAFELTPDSQDSLFYQFDLNSVFVLKNGFSTFLSAQFIAGYDDLSSYQIQCGLNYEL</sequence>
<dbReference type="PROSITE" id="PS51208">
    <property type="entry name" value="AUTOTRANSPORTER"/>
    <property type="match status" value="1"/>
</dbReference>
<dbReference type="KEGG" id="kak:Kalk_08430"/>
<proteinExistence type="predicted"/>
<name>A0A2K9LJK8_9GAMM</name>
<dbReference type="Pfam" id="PF03797">
    <property type="entry name" value="Autotransporter"/>
    <property type="match status" value="1"/>
</dbReference>
<keyword evidence="3" id="KW-1185">Reference proteome</keyword>
<dbReference type="SUPFAM" id="SSF103515">
    <property type="entry name" value="Autotransporter"/>
    <property type="match status" value="1"/>
</dbReference>
<evidence type="ECO:0000259" key="1">
    <source>
        <dbReference type="PROSITE" id="PS51208"/>
    </source>
</evidence>
<accession>A0A2K9LJK8</accession>
<organism evidence="2 3">
    <name type="scientific">Ketobacter alkanivorans</name>
    <dbReference type="NCBI Taxonomy" id="1917421"/>
    <lineage>
        <taxon>Bacteria</taxon>
        <taxon>Pseudomonadati</taxon>
        <taxon>Pseudomonadota</taxon>
        <taxon>Gammaproteobacteria</taxon>
        <taxon>Pseudomonadales</taxon>
        <taxon>Ketobacteraceae</taxon>
        <taxon>Ketobacter</taxon>
    </lineage>
</organism>
<dbReference type="Gene3D" id="2.40.128.130">
    <property type="entry name" value="Autotransporter beta-domain"/>
    <property type="match status" value="1"/>
</dbReference>
<gene>
    <name evidence="2" type="ORF">Kalk_08430</name>
</gene>
<dbReference type="Gene3D" id="2.60.40.3440">
    <property type="match status" value="1"/>
</dbReference>
<evidence type="ECO:0000313" key="2">
    <source>
        <dbReference type="EMBL" id="AUM12443.1"/>
    </source>
</evidence>
<dbReference type="RefSeq" id="WP_101893809.1">
    <property type="nucleotide sequence ID" value="NZ_CP022684.1"/>
</dbReference>
<dbReference type="EMBL" id="CP022684">
    <property type="protein sequence ID" value="AUM12443.1"/>
    <property type="molecule type" value="Genomic_DNA"/>
</dbReference>
<dbReference type="SMART" id="SM00869">
    <property type="entry name" value="Autotransporter"/>
    <property type="match status" value="1"/>
</dbReference>
<dbReference type="AlphaFoldDB" id="A0A2K9LJK8"/>
<dbReference type="InterPro" id="IPR036709">
    <property type="entry name" value="Autotransporte_beta_dom_sf"/>
</dbReference>
<dbReference type="InterPro" id="IPR005546">
    <property type="entry name" value="Autotransporte_beta"/>
</dbReference>
<reference evidence="3" key="1">
    <citation type="submission" date="2017-08" db="EMBL/GenBank/DDBJ databases">
        <title>Direct submision.</title>
        <authorList>
            <person name="Kim S.-J."/>
            <person name="Rhee S.-K."/>
        </authorList>
    </citation>
    <scope>NUCLEOTIDE SEQUENCE [LARGE SCALE GENOMIC DNA]</scope>
    <source>
        <strain evidence="3">GI5</strain>
    </source>
</reference>